<dbReference type="PROSITE" id="PS50879">
    <property type="entry name" value="RNASE_H_1"/>
    <property type="match status" value="1"/>
</dbReference>
<dbReference type="EMBL" id="MN740595">
    <property type="protein sequence ID" value="QHS78278.1"/>
    <property type="molecule type" value="Genomic_DNA"/>
</dbReference>
<evidence type="ECO:0000313" key="2">
    <source>
        <dbReference type="EMBL" id="QHS78278.1"/>
    </source>
</evidence>
<dbReference type="GO" id="GO:0003676">
    <property type="term" value="F:nucleic acid binding"/>
    <property type="evidence" value="ECO:0007669"/>
    <property type="project" value="InterPro"/>
</dbReference>
<evidence type="ECO:0000259" key="1">
    <source>
        <dbReference type="PROSITE" id="PS50879"/>
    </source>
</evidence>
<name>A0A6C0AEV7_9ZZZZ</name>
<protein>
    <recommendedName>
        <fullName evidence="1">RNase H type-1 domain-containing protein</fullName>
    </recommendedName>
</protein>
<dbReference type="Gene3D" id="3.30.420.10">
    <property type="entry name" value="Ribonuclease H-like superfamily/Ribonuclease H"/>
    <property type="match status" value="1"/>
</dbReference>
<feature type="domain" description="RNase H type-1" evidence="1">
    <location>
        <begin position="1"/>
        <end position="129"/>
    </location>
</feature>
<dbReference type="InterPro" id="IPR002156">
    <property type="entry name" value="RNaseH_domain"/>
</dbReference>
<reference evidence="2" key="1">
    <citation type="journal article" date="2020" name="Nature">
        <title>Giant virus diversity and host interactions through global metagenomics.</title>
        <authorList>
            <person name="Schulz F."/>
            <person name="Roux S."/>
            <person name="Paez-Espino D."/>
            <person name="Jungbluth S."/>
            <person name="Walsh D.A."/>
            <person name="Denef V.J."/>
            <person name="McMahon K.D."/>
            <person name="Konstantinidis K.T."/>
            <person name="Eloe-Fadrosh E.A."/>
            <person name="Kyrpides N.C."/>
            <person name="Woyke T."/>
        </authorList>
    </citation>
    <scope>NUCLEOTIDE SEQUENCE</scope>
    <source>
        <strain evidence="2">GVMAG-S-1021933-23</strain>
    </source>
</reference>
<dbReference type="Pfam" id="PF13456">
    <property type="entry name" value="RVT_3"/>
    <property type="match status" value="1"/>
</dbReference>
<proteinExistence type="predicted"/>
<dbReference type="InterPro" id="IPR012337">
    <property type="entry name" value="RNaseH-like_sf"/>
</dbReference>
<dbReference type="InterPro" id="IPR036397">
    <property type="entry name" value="RNaseH_sf"/>
</dbReference>
<dbReference type="CDD" id="cd09279">
    <property type="entry name" value="RNase_HI_like"/>
    <property type="match status" value="1"/>
</dbReference>
<dbReference type="AlphaFoldDB" id="A0A6C0AEV7"/>
<dbReference type="GO" id="GO:0004523">
    <property type="term" value="F:RNA-DNA hybrid ribonuclease activity"/>
    <property type="evidence" value="ECO:0007669"/>
    <property type="project" value="InterPro"/>
</dbReference>
<accession>A0A6C0AEV7</accession>
<dbReference type="PANTHER" id="PTHR46387:SF51">
    <property type="entry name" value="RNASE H TYPE-1 DOMAIN-CONTAINING PROTEIN"/>
    <property type="match status" value="1"/>
</dbReference>
<dbReference type="PANTHER" id="PTHR46387">
    <property type="entry name" value="POLYNUCLEOTIDYL TRANSFERASE, RIBONUCLEASE H-LIKE SUPERFAMILY PROTEIN"/>
    <property type="match status" value="1"/>
</dbReference>
<sequence length="134" mass="15346">MSEYILLFDGSCYGNPGPSGSGSVLFQNDIEIWSLSYYIGSENTNNYAEYTGLLKGLKYLNKKGIDDVLIRGDSMLVINQMTGKWQCKSNNLIQLFERCKKYNKDTYKYEYIPREKNKRADQLANIAVDNGKNK</sequence>
<dbReference type="SUPFAM" id="SSF53098">
    <property type="entry name" value="Ribonuclease H-like"/>
    <property type="match status" value="1"/>
</dbReference>
<organism evidence="2">
    <name type="scientific">viral metagenome</name>
    <dbReference type="NCBI Taxonomy" id="1070528"/>
    <lineage>
        <taxon>unclassified sequences</taxon>
        <taxon>metagenomes</taxon>
        <taxon>organismal metagenomes</taxon>
    </lineage>
</organism>